<dbReference type="Pfam" id="PF06276">
    <property type="entry name" value="FhuF"/>
    <property type="match status" value="1"/>
</dbReference>
<dbReference type="GO" id="GO:0051537">
    <property type="term" value="F:2 iron, 2 sulfur cluster binding"/>
    <property type="evidence" value="ECO:0007669"/>
    <property type="project" value="InterPro"/>
</dbReference>
<dbReference type="InterPro" id="IPR024726">
    <property type="entry name" value="FhuF_C"/>
</dbReference>
<dbReference type="Pfam" id="PF11575">
    <property type="entry name" value="FhuF_C"/>
    <property type="match status" value="1"/>
</dbReference>
<evidence type="ECO:0000259" key="1">
    <source>
        <dbReference type="Pfam" id="PF06276"/>
    </source>
</evidence>
<evidence type="ECO:0000259" key="2">
    <source>
        <dbReference type="Pfam" id="PF11575"/>
    </source>
</evidence>
<dbReference type="Proteomes" id="UP001143309">
    <property type="component" value="Unassembled WGS sequence"/>
</dbReference>
<evidence type="ECO:0000313" key="4">
    <source>
        <dbReference type="Proteomes" id="UP001143309"/>
    </source>
</evidence>
<keyword evidence="4" id="KW-1185">Reference proteome</keyword>
<gene>
    <name evidence="3" type="ORF">GCM10008174_05730</name>
</gene>
<sequence>MSGEWAPLARLWGPDRSAMERLLAHQRSYAADLDEKGQSAYLIGGHAYALAVPLALGVVAHGVAFDLSADRIGFRLERYVMAYGGRDAPGERMHLRLSSPSFATVDPAHAGVAGAVLLPDRAALAGHVGIALEAHLAPLVEWLHGYGGLSRGALWRLVGDAVAMAFLGVGEALGRVEDAKRDALGVLKRPGSPLNNPQMRFARFDLVHSSAPDRPIASENVCVRGGCCRYYTVEGGSYCGSCVMLDAREREARMLAAFRLRLGEAACAGAAAREAR</sequence>
<dbReference type="GO" id="GO:0003824">
    <property type="term" value="F:catalytic activity"/>
    <property type="evidence" value="ECO:0007669"/>
    <property type="project" value="UniProtKB-ARBA"/>
</dbReference>
<dbReference type="EMBL" id="BSFL01000001">
    <property type="protein sequence ID" value="GLK78832.1"/>
    <property type="molecule type" value="Genomic_DNA"/>
</dbReference>
<accession>A0A9W6JKP4</accession>
<feature type="domain" description="Aerobactin siderophore biosynthesis IucA/IucC-like C-terminal" evidence="1">
    <location>
        <begin position="49"/>
        <end position="202"/>
    </location>
</feature>
<feature type="domain" description="Ferric siderophore reductase C-terminal" evidence="2">
    <location>
        <begin position="224"/>
        <end position="243"/>
    </location>
</feature>
<comment type="caution">
    <text evidence="3">The sequence shown here is derived from an EMBL/GenBank/DDBJ whole genome shotgun (WGS) entry which is preliminary data.</text>
</comment>
<evidence type="ECO:0000313" key="3">
    <source>
        <dbReference type="EMBL" id="GLK78832.1"/>
    </source>
</evidence>
<reference evidence="3" key="1">
    <citation type="journal article" date="2014" name="Int. J. Syst. Evol. Microbiol.">
        <title>Complete genome sequence of Corynebacterium casei LMG S-19264T (=DSM 44701T), isolated from a smear-ripened cheese.</title>
        <authorList>
            <consortium name="US DOE Joint Genome Institute (JGI-PGF)"/>
            <person name="Walter F."/>
            <person name="Albersmeier A."/>
            <person name="Kalinowski J."/>
            <person name="Ruckert C."/>
        </authorList>
    </citation>
    <scope>NUCLEOTIDE SEQUENCE</scope>
    <source>
        <strain evidence="3">VKM B-2748</strain>
    </source>
</reference>
<organism evidence="3 4">
    <name type="scientific">Methylopila turkensis</name>
    <dbReference type="NCBI Taxonomy" id="1437816"/>
    <lineage>
        <taxon>Bacteria</taxon>
        <taxon>Pseudomonadati</taxon>
        <taxon>Pseudomonadota</taxon>
        <taxon>Alphaproteobacteria</taxon>
        <taxon>Hyphomicrobiales</taxon>
        <taxon>Methylopilaceae</taxon>
        <taxon>Methylopila</taxon>
    </lineage>
</organism>
<name>A0A9W6JKP4_9HYPH</name>
<proteinExistence type="predicted"/>
<dbReference type="InterPro" id="IPR022770">
    <property type="entry name" value="IucA/IucC-like_C"/>
</dbReference>
<reference evidence="3" key="2">
    <citation type="submission" date="2023-01" db="EMBL/GenBank/DDBJ databases">
        <authorList>
            <person name="Sun Q."/>
            <person name="Evtushenko L."/>
        </authorList>
    </citation>
    <scope>NUCLEOTIDE SEQUENCE</scope>
    <source>
        <strain evidence="3">VKM B-2748</strain>
    </source>
</reference>
<protein>
    <submittedName>
        <fullName evidence="3">Siderophore biosynthesis protein</fullName>
    </submittedName>
</protein>
<dbReference type="AlphaFoldDB" id="A0A9W6JKP4"/>